<protein>
    <submittedName>
        <fullName evidence="3">Terminase large subunit</fullName>
    </submittedName>
</protein>
<dbReference type="Proteomes" id="UP001317259">
    <property type="component" value="Unassembled WGS sequence"/>
</dbReference>
<comment type="caution">
    <text evidence="3">The sequence shown here is derived from an EMBL/GenBank/DDBJ whole genome shotgun (WGS) entry which is preliminary data.</text>
</comment>
<evidence type="ECO:0000313" key="3">
    <source>
        <dbReference type="EMBL" id="MCK2214279.1"/>
    </source>
</evidence>
<dbReference type="RefSeq" id="WP_242380724.1">
    <property type="nucleotide sequence ID" value="NZ_JAKRKC020000001.1"/>
</dbReference>
<name>A0ABT0FPM8_9ACTN</name>
<organism evidence="3 4">
    <name type="scientific">Actinomadura luzonensis</name>
    <dbReference type="NCBI Taxonomy" id="2805427"/>
    <lineage>
        <taxon>Bacteria</taxon>
        <taxon>Bacillati</taxon>
        <taxon>Actinomycetota</taxon>
        <taxon>Actinomycetes</taxon>
        <taxon>Streptosporangiales</taxon>
        <taxon>Thermomonosporaceae</taxon>
        <taxon>Actinomadura</taxon>
    </lineage>
</organism>
<feature type="domain" description="Terminase large subunit-like endonuclease" evidence="2">
    <location>
        <begin position="287"/>
        <end position="562"/>
    </location>
</feature>
<evidence type="ECO:0000313" key="4">
    <source>
        <dbReference type="Proteomes" id="UP001317259"/>
    </source>
</evidence>
<evidence type="ECO:0000259" key="1">
    <source>
        <dbReference type="Pfam" id="PF03354"/>
    </source>
</evidence>
<sequence length="594" mass="64547">MAGATRTPRTTRRKAGYLPSPAELKRLKLSPEVAWYLIDRGIPLPDCPPKWKTPEPGELLKTARFDAERVDRVLKAFGLLRHTKGQWVGRPLTPDPWQVAYVIAPVFGWIRKNRAGRWVRVITDLYVDVPRKNGKSTLCGGLGIYLTAADGEGGAEVIAAATTRDQAGYVFGPIKQLCDHSPALKPHVKSLAQKIIHKASKSTFSVVSSVAESLHGGNLHGGIIDELHIHKSPDLVEAIETGTGSREQPLIAIITTADDGRPNTIYARKRKRIEELARRVIRHPSTYGVIWGAEEDDDPFAVATMRKANPGFGISPTQEYLEKKAAEARQDPAALGSYLRLHLGIRTKQTTRYITLADWDAAAGMVQETALAGRECFGGLDLSNVEDITALAWLFPCPDGSYDALWRFWLPADQLETLSRRTAGAAEVWVREGWLQLTPGNVIDNTAITHQIDLDAATFRVKTVGFDRWGATDVVRVLGDGGLTCVPISQGVASLNDPLKTLLRLVKSGAFRSGGNPIMRWMVDNLSITSDSSGNVKPDKANSGDKIDGISATLNALKEAMAVQEAAAPPPATAPQAAAGGAQTLWRPRGRLNL</sequence>
<dbReference type="InterPro" id="IPR027417">
    <property type="entry name" value="P-loop_NTPase"/>
</dbReference>
<gene>
    <name evidence="3" type="ORF">MF672_010820</name>
</gene>
<feature type="domain" description="Terminase large subunit-like ATPase" evidence="1">
    <location>
        <begin position="96"/>
        <end position="267"/>
    </location>
</feature>
<dbReference type="EMBL" id="JAKRKC020000001">
    <property type="protein sequence ID" value="MCK2214279.1"/>
    <property type="molecule type" value="Genomic_DNA"/>
</dbReference>
<dbReference type="InterPro" id="IPR046461">
    <property type="entry name" value="TerL_ATPase"/>
</dbReference>
<dbReference type="Pfam" id="PF20441">
    <property type="entry name" value="TerL_nuclease"/>
    <property type="match status" value="1"/>
</dbReference>
<dbReference type="PANTHER" id="PTHR41287:SF1">
    <property type="entry name" value="PROTEIN YMFN"/>
    <property type="match status" value="1"/>
</dbReference>
<dbReference type="PANTHER" id="PTHR41287">
    <property type="match status" value="1"/>
</dbReference>
<keyword evidence="4" id="KW-1185">Reference proteome</keyword>
<dbReference type="InterPro" id="IPR046462">
    <property type="entry name" value="TerL_nuclease"/>
</dbReference>
<dbReference type="InterPro" id="IPR005021">
    <property type="entry name" value="Terminase_largesu-like"/>
</dbReference>
<reference evidence="3 4" key="1">
    <citation type="submission" date="2022-04" db="EMBL/GenBank/DDBJ databases">
        <title>Genome draft of Actinomadura sp. ATCC 31491.</title>
        <authorList>
            <person name="Shi X."/>
            <person name="Du Y."/>
        </authorList>
    </citation>
    <scope>NUCLEOTIDE SEQUENCE [LARGE SCALE GENOMIC DNA]</scope>
    <source>
        <strain evidence="3 4">ATCC 31491</strain>
    </source>
</reference>
<proteinExistence type="predicted"/>
<dbReference type="Gene3D" id="3.40.50.300">
    <property type="entry name" value="P-loop containing nucleotide triphosphate hydrolases"/>
    <property type="match status" value="1"/>
</dbReference>
<dbReference type="Pfam" id="PF03354">
    <property type="entry name" value="TerL_ATPase"/>
    <property type="match status" value="1"/>
</dbReference>
<evidence type="ECO:0000259" key="2">
    <source>
        <dbReference type="Pfam" id="PF20441"/>
    </source>
</evidence>
<accession>A0ABT0FPM8</accession>